<dbReference type="GO" id="GO:0016491">
    <property type="term" value="F:oxidoreductase activity"/>
    <property type="evidence" value="ECO:0007669"/>
    <property type="project" value="InterPro"/>
</dbReference>
<dbReference type="Gene3D" id="2.120.10.30">
    <property type="entry name" value="TolB, C-terminal domain"/>
    <property type="match status" value="2"/>
</dbReference>
<dbReference type="PANTHER" id="PTHR46388">
    <property type="entry name" value="NHL REPEAT-CONTAINING PROTEIN 2"/>
    <property type="match status" value="1"/>
</dbReference>
<dbReference type="Gene3D" id="3.40.30.10">
    <property type="entry name" value="Glutaredoxin"/>
    <property type="match status" value="1"/>
</dbReference>
<keyword evidence="3" id="KW-1185">Reference proteome</keyword>
<evidence type="ECO:0000259" key="1">
    <source>
        <dbReference type="Pfam" id="PF00578"/>
    </source>
</evidence>
<dbReference type="AlphaFoldDB" id="A0AAW3ZGX8"/>
<organism evidence="2 3">
    <name type="scientific">Pseudomarimonas arenosa</name>
    <dbReference type="NCBI Taxonomy" id="2774145"/>
    <lineage>
        <taxon>Bacteria</taxon>
        <taxon>Pseudomonadati</taxon>
        <taxon>Pseudomonadota</taxon>
        <taxon>Gammaproteobacteria</taxon>
        <taxon>Lysobacterales</taxon>
        <taxon>Lysobacteraceae</taxon>
        <taxon>Pseudomarimonas</taxon>
    </lineage>
</organism>
<feature type="domain" description="Alkyl hydroperoxide reductase subunit C/ Thiol specific antioxidant" evidence="1">
    <location>
        <begin position="18"/>
        <end position="121"/>
    </location>
</feature>
<reference evidence="2 3" key="1">
    <citation type="submission" date="2020-09" db="EMBL/GenBank/DDBJ databases">
        <title>Pseudoxanthomonas sp. CAU 1598 isolated from sand of Yaerae Beach.</title>
        <authorList>
            <person name="Kim W."/>
        </authorList>
    </citation>
    <scope>NUCLEOTIDE SEQUENCE [LARGE SCALE GENOMIC DNA]</scope>
    <source>
        <strain evidence="2 3">CAU 1598</strain>
    </source>
</reference>
<sequence length="474" mass="51474">MNPPLAAPEFPEGVEWLNSEPISMAEQRGRVVLLAFWNASSAYAHNVLLDLQSLLGRFSDSTTLVAVHTPKFEAEREPRIAQRALNSLGLRLPLLHDPNFLLWQHFEITAWPSVVVIDTTQQLCRLLVGDAIKAELEKLVGDLLDQAGLQDRVFQPAPTGSKPEPRLPLLFPAGVAVNATRLFVADTAHHRIVECSHDGRIMRQIGTGNPGLVDGNSAEACFNRPRGLFLSRDALYIADAGNHALRRMSLLSGDTDTLAGNGVRGVSANLVGEDPLKTSLDSPWALVGNHDKIYIAMASGQEIWEYDQGVRRIRCVAGTGQIGLCDGAGERAMLAQPSALTMIQQTLYVADSASSAIRGINVQGGQVHTLVGHGLFDYGDQDGPRQHALLQCPLGLCLDSRAPQLWIADTYNNQIRSLRLGGGELRRLPLSYSLCEPAAIASSEGVLWVANTNAHEVLRIEIDSAQVRRLPIGE</sequence>
<dbReference type="InterPro" id="IPR000866">
    <property type="entry name" value="AhpC/TSA"/>
</dbReference>
<dbReference type="Proteomes" id="UP000613768">
    <property type="component" value="Unassembled WGS sequence"/>
</dbReference>
<dbReference type="InterPro" id="IPR011042">
    <property type="entry name" value="6-blade_b-propeller_TolB-like"/>
</dbReference>
<dbReference type="Pfam" id="PF00578">
    <property type="entry name" value="AhpC-TSA"/>
    <property type="match status" value="1"/>
</dbReference>
<dbReference type="SUPFAM" id="SSF52833">
    <property type="entry name" value="Thioredoxin-like"/>
    <property type="match status" value="1"/>
</dbReference>
<accession>A0AAW3ZGX8</accession>
<protein>
    <submittedName>
        <fullName evidence="2">Redoxin domain-containing protein</fullName>
    </submittedName>
</protein>
<evidence type="ECO:0000313" key="3">
    <source>
        <dbReference type="Proteomes" id="UP000613768"/>
    </source>
</evidence>
<gene>
    <name evidence="2" type="ORF">IFO71_05950</name>
</gene>
<proteinExistence type="predicted"/>
<dbReference type="InterPro" id="IPR036249">
    <property type="entry name" value="Thioredoxin-like_sf"/>
</dbReference>
<dbReference type="SUPFAM" id="SSF75011">
    <property type="entry name" value="3-carboxy-cis,cis-mucoante lactonizing enzyme"/>
    <property type="match status" value="1"/>
</dbReference>
<dbReference type="GO" id="GO:0016209">
    <property type="term" value="F:antioxidant activity"/>
    <property type="evidence" value="ECO:0007669"/>
    <property type="project" value="InterPro"/>
</dbReference>
<dbReference type="RefSeq" id="WP_192028631.1">
    <property type="nucleotide sequence ID" value="NZ_JACYTR010000008.1"/>
</dbReference>
<dbReference type="EMBL" id="JACYTR010000008">
    <property type="protein sequence ID" value="MBD8525283.1"/>
    <property type="molecule type" value="Genomic_DNA"/>
</dbReference>
<name>A0AAW3ZGX8_9GAMM</name>
<dbReference type="PANTHER" id="PTHR46388:SF2">
    <property type="entry name" value="NHL REPEAT-CONTAINING PROTEIN 2"/>
    <property type="match status" value="1"/>
</dbReference>
<evidence type="ECO:0000313" key="2">
    <source>
        <dbReference type="EMBL" id="MBD8525283.1"/>
    </source>
</evidence>
<comment type="caution">
    <text evidence="2">The sequence shown here is derived from an EMBL/GenBank/DDBJ whole genome shotgun (WGS) entry which is preliminary data.</text>
</comment>